<evidence type="ECO:0000313" key="3">
    <source>
        <dbReference type="EMBL" id="PZR07331.1"/>
    </source>
</evidence>
<proteinExistence type="predicted"/>
<keyword evidence="1" id="KW-0547">Nucleotide-binding</keyword>
<evidence type="ECO:0000313" key="4">
    <source>
        <dbReference type="Proteomes" id="UP000249061"/>
    </source>
</evidence>
<dbReference type="Proteomes" id="UP000249061">
    <property type="component" value="Unassembled WGS sequence"/>
</dbReference>
<dbReference type="Gene3D" id="3.40.50.300">
    <property type="entry name" value="P-loop containing nucleotide triphosphate hydrolases"/>
    <property type="match status" value="1"/>
</dbReference>
<organism evidence="3 4">
    <name type="scientific">Archangium gephyra</name>
    <dbReference type="NCBI Taxonomy" id="48"/>
    <lineage>
        <taxon>Bacteria</taxon>
        <taxon>Pseudomonadati</taxon>
        <taxon>Myxococcota</taxon>
        <taxon>Myxococcia</taxon>
        <taxon>Myxococcales</taxon>
        <taxon>Cystobacterineae</taxon>
        <taxon>Archangiaceae</taxon>
        <taxon>Archangium</taxon>
    </lineage>
</organism>
<protein>
    <submittedName>
        <fullName evidence="3">Uncharacterized protein</fullName>
    </submittedName>
</protein>
<evidence type="ECO:0000256" key="1">
    <source>
        <dbReference type="ARBA" id="ARBA00022741"/>
    </source>
</evidence>
<accession>A0A2W5VAZ1</accession>
<dbReference type="GO" id="GO:0005525">
    <property type="term" value="F:GTP binding"/>
    <property type="evidence" value="ECO:0007669"/>
    <property type="project" value="UniProtKB-KW"/>
</dbReference>
<dbReference type="CDD" id="cd00882">
    <property type="entry name" value="Ras_like_GTPase"/>
    <property type="match status" value="1"/>
</dbReference>
<keyword evidence="2" id="KW-0342">GTP-binding</keyword>
<reference evidence="3 4" key="1">
    <citation type="submission" date="2017-08" db="EMBL/GenBank/DDBJ databases">
        <title>Infants hospitalized years apart are colonized by the same room-sourced microbial strains.</title>
        <authorList>
            <person name="Brooks B."/>
            <person name="Olm M.R."/>
            <person name="Firek B.A."/>
            <person name="Baker R."/>
            <person name="Thomas B.C."/>
            <person name="Morowitz M.J."/>
            <person name="Banfield J.F."/>
        </authorList>
    </citation>
    <scope>NUCLEOTIDE SEQUENCE [LARGE SCALE GENOMIC DNA]</scope>
    <source>
        <strain evidence="3">S2_003_000_R2_14</strain>
    </source>
</reference>
<dbReference type="Pfam" id="PF00025">
    <property type="entry name" value="Arf"/>
    <property type="match status" value="1"/>
</dbReference>
<dbReference type="AlphaFoldDB" id="A0A2W5VAZ1"/>
<dbReference type="EMBL" id="QFQP01000032">
    <property type="protein sequence ID" value="PZR07331.1"/>
    <property type="molecule type" value="Genomic_DNA"/>
</dbReference>
<dbReference type="InterPro" id="IPR006689">
    <property type="entry name" value="Small_GTPase_ARF/SAR"/>
</dbReference>
<dbReference type="SUPFAM" id="SSF52540">
    <property type="entry name" value="P-loop containing nucleoside triphosphate hydrolases"/>
    <property type="match status" value="1"/>
</dbReference>
<sequence length="450" mass="49200">MATLDQQSDAVVVRIVYDGPPTAGKTTTLRALAQRLGQGQVFTPEESAGRTVYFDWMEYTGGRFEGRQIRCQIVSVPGQRALAPRRKLLLESADAVVFVADTSQERMGESLAHLDDLMVTLKSRPLPPGVVLQANKRDLPDAAPLERLRKTYGLALVESVASAGEGTREAFVFAVRLALDRAREQMRLGELKAHDGAVENADSLLSQMKVLPLDPLAFETWADAPKPRLSPRGSPPRLPDTSVPAGWIWPAINGRILLQEAGVGLPSAPRELTPSEWVADAESGWRFHSASTSAFSDADDAREALIRWAQMHASLSGWISPNRCIALCETGDGEFRIWQVVRNEPSLWANLVTTLRTRDAENIGARFSEAAVMCTRAAQRWSQAPYELPCTLETVGAVEGSAGFVSLMPEPDRIGAPSSLDRRARLLQQLQALLTSELGEQHYLRDGVSG</sequence>
<evidence type="ECO:0000256" key="2">
    <source>
        <dbReference type="ARBA" id="ARBA00023134"/>
    </source>
</evidence>
<comment type="caution">
    <text evidence="3">The sequence shown here is derived from an EMBL/GenBank/DDBJ whole genome shotgun (WGS) entry which is preliminary data.</text>
</comment>
<dbReference type="InterPro" id="IPR027417">
    <property type="entry name" value="P-loop_NTPase"/>
</dbReference>
<name>A0A2W5VAZ1_9BACT</name>
<gene>
    <name evidence="3" type="ORF">DI536_28180</name>
</gene>
<dbReference type="GO" id="GO:0003924">
    <property type="term" value="F:GTPase activity"/>
    <property type="evidence" value="ECO:0007669"/>
    <property type="project" value="InterPro"/>
</dbReference>